<evidence type="ECO:0000313" key="3">
    <source>
        <dbReference type="Proteomes" id="UP000436822"/>
    </source>
</evidence>
<dbReference type="GO" id="GO:0003677">
    <property type="term" value="F:DNA binding"/>
    <property type="evidence" value="ECO:0007669"/>
    <property type="project" value="InterPro"/>
</dbReference>
<name>A0A6N6JHN3_9RHOB</name>
<evidence type="ECO:0000313" key="2">
    <source>
        <dbReference type="EMBL" id="GFE65624.1"/>
    </source>
</evidence>
<accession>A0A6N6JHN3</accession>
<dbReference type="AlphaFoldDB" id="A0A6N6JHN3"/>
<dbReference type="PROSITE" id="PS50943">
    <property type="entry name" value="HTH_CROC1"/>
    <property type="match status" value="1"/>
</dbReference>
<dbReference type="RefSeq" id="WP_159807710.1">
    <property type="nucleotide sequence ID" value="NZ_BLJE01000002.1"/>
</dbReference>
<comment type="caution">
    <text evidence="2">The sequence shown here is derived from an EMBL/GenBank/DDBJ whole genome shotgun (WGS) entry which is preliminary data.</text>
</comment>
<sequence length="96" mass="10547">MPHPVDLHLGRKLRQQRWLSGMTQSELGQAVGIRFQQIQKYEAGTNRISASRLWDMAQVLGVPVGVFFDGLSSDHEDDGFDDAQVQGVPAGTSLPV</sequence>
<feature type="domain" description="HTH cro/C1-type" evidence="1">
    <location>
        <begin position="11"/>
        <end position="67"/>
    </location>
</feature>
<keyword evidence="3" id="KW-1185">Reference proteome</keyword>
<protein>
    <recommendedName>
        <fullName evidence="1">HTH cro/C1-type domain-containing protein</fullName>
    </recommendedName>
</protein>
<dbReference type="Pfam" id="PF01381">
    <property type="entry name" value="HTH_3"/>
    <property type="match status" value="1"/>
</dbReference>
<dbReference type="EMBL" id="BLJE01000002">
    <property type="protein sequence ID" value="GFE65624.1"/>
    <property type="molecule type" value="Genomic_DNA"/>
</dbReference>
<dbReference type="CDD" id="cd00093">
    <property type="entry name" value="HTH_XRE"/>
    <property type="match status" value="1"/>
</dbReference>
<reference evidence="2 3" key="1">
    <citation type="submission" date="2019-12" db="EMBL/GenBank/DDBJ databases">
        <title>Litoreibacter badius sp. nov., a novel bacteriochlorophyll a-containing bacterium in the genus Litoreibacter.</title>
        <authorList>
            <person name="Kanamuro M."/>
            <person name="Takabe Y."/>
            <person name="Mori K."/>
            <person name="Takaichi S."/>
            <person name="Hanada S."/>
        </authorList>
    </citation>
    <scope>NUCLEOTIDE SEQUENCE [LARGE SCALE GENOMIC DNA]</scope>
    <source>
        <strain evidence="2 3">K6</strain>
    </source>
</reference>
<dbReference type="InterPro" id="IPR001387">
    <property type="entry name" value="Cro/C1-type_HTH"/>
</dbReference>
<organism evidence="2 3">
    <name type="scientific">Litoreibacter roseus</name>
    <dbReference type="NCBI Taxonomy" id="2601869"/>
    <lineage>
        <taxon>Bacteria</taxon>
        <taxon>Pseudomonadati</taxon>
        <taxon>Pseudomonadota</taxon>
        <taxon>Alphaproteobacteria</taxon>
        <taxon>Rhodobacterales</taxon>
        <taxon>Roseobacteraceae</taxon>
        <taxon>Litoreibacter</taxon>
    </lineage>
</organism>
<dbReference type="OrthoDB" id="9797172at2"/>
<dbReference type="InterPro" id="IPR010982">
    <property type="entry name" value="Lambda_DNA-bd_dom_sf"/>
</dbReference>
<evidence type="ECO:0000259" key="1">
    <source>
        <dbReference type="PROSITE" id="PS50943"/>
    </source>
</evidence>
<dbReference type="Gene3D" id="1.10.260.40">
    <property type="entry name" value="lambda repressor-like DNA-binding domains"/>
    <property type="match status" value="1"/>
</dbReference>
<gene>
    <name evidence="2" type="ORF">KIN_26980</name>
</gene>
<dbReference type="Proteomes" id="UP000436822">
    <property type="component" value="Unassembled WGS sequence"/>
</dbReference>
<dbReference type="SMART" id="SM00530">
    <property type="entry name" value="HTH_XRE"/>
    <property type="match status" value="1"/>
</dbReference>
<dbReference type="SUPFAM" id="SSF47413">
    <property type="entry name" value="lambda repressor-like DNA-binding domains"/>
    <property type="match status" value="1"/>
</dbReference>
<proteinExistence type="predicted"/>